<sequence length="39" mass="4378">MVGSVLIFCVGVNIVWDRKIRVANMLPAVLVAVVWAYFQ</sequence>
<keyword evidence="1" id="KW-1133">Transmembrane helix</keyword>
<proteinExistence type="predicted"/>
<evidence type="ECO:0000256" key="1">
    <source>
        <dbReference type="SAM" id="Phobius"/>
    </source>
</evidence>
<feature type="transmembrane region" description="Helical" evidence="1">
    <location>
        <begin position="20"/>
        <end position="38"/>
    </location>
</feature>
<dbReference type="InterPro" id="IPR007563">
    <property type="entry name" value="DUF554"/>
</dbReference>
<dbReference type="Proteomes" id="UP000274117">
    <property type="component" value="Unassembled WGS sequence"/>
</dbReference>
<gene>
    <name evidence="2" type="ORF">EI998_08440</name>
</gene>
<organism evidence="2 3">
    <name type="scientific">Streptococcus suis</name>
    <dbReference type="NCBI Taxonomy" id="1307"/>
    <lineage>
        <taxon>Bacteria</taxon>
        <taxon>Bacillati</taxon>
        <taxon>Bacillota</taxon>
        <taxon>Bacilli</taxon>
        <taxon>Lactobacillales</taxon>
        <taxon>Streptococcaceae</taxon>
        <taxon>Streptococcus</taxon>
    </lineage>
</organism>
<evidence type="ECO:0000313" key="3">
    <source>
        <dbReference type="Proteomes" id="UP000274117"/>
    </source>
</evidence>
<evidence type="ECO:0000313" key="2">
    <source>
        <dbReference type="EMBL" id="RRR51615.1"/>
    </source>
</evidence>
<reference evidence="2 3" key="2">
    <citation type="submission" date="2018-12" db="EMBL/GenBank/DDBJ databases">
        <title>Whole-genome sequences of fifteen clinical Streptococcus suis strains isolated from pigs between 2006 and 2018.</title>
        <authorList>
            <person name="Stevens M.J.A."/>
            <person name="Cernela N."/>
            <person name="Spoerry Serrano N."/>
            <person name="Schmitt S."/>
            <person name="Schrenzel J."/>
            <person name="Stephan R."/>
        </authorList>
    </citation>
    <scope>NUCLEOTIDE SEQUENCE [LARGE SCALE GENOMIC DNA]</scope>
    <source>
        <strain evidence="2 3">PP422</strain>
    </source>
</reference>
<dbReference type="EMBL" id="RSDO01000015">
    <property type="protein sequence ID" value="RRR51615.1"/>
    <property type="molecule type" value="Genomic_DNA"/>
</dbReference>
<comment type="caution">
    <text evidence="2">The sequence shown here is derived from an EMBL/GenBank/DDBJ whole genome shotgun (WGS) entry which is preliminary data.</text>
</comment>
<accession>A0A426TBV2</accession>
<dbReference type="AlphaFoldDB" id="A0A426TBV2"/>
<protein>
    <submittedName>
        <fullName evidence="2">DUF554 family protein</fullName>
    </submittedName>
</protein>
<name>A0A426TBV2_STRSU</name>
<dbReference type="Pfam" id="PF04474">
    <property type="entry name" value="DUF554"/>
    <property type="match status" value="1"/>
</dbReference>
<reference evidence="2 3" key="1">
    <citation type="submission" date="2018-11" db="EMBL/GenBank/DDBJ databases">
        <authorList>
            <person name="Stevens M.J."/>
            <person name="Cernela N."/>
            <person name="Spoerry Serrano N."/>
            <person name="Schmitt S."/>
            <person name="Schrenzel J."/>
            <person name="Stephan R."/>
        </authorList>
    </citation>
    <scope>NUCLEOTIDE SEQUENCE [LARGE SCALE GENOMIC DNA]</scope>
    <source>
        <strain evidence="2 3">PP422</strain>
    </source>
</reference>
<keyword evidence="1" id="KW-0812">Transmembrane</keyword>
<keyword evidence="1" id="KW-0472">Membrane</keyword>